<reference evidence="1" key="1">
    <citation type="journal article" date="2015" name="Nature">
        <title>Complex archaea that bridge the gap between prokaryotes and eukaryotes.</title>
        <authorList>
            <person name="Spang A."/>
            <person name="Saw J.H."/>
            <person name="Jorgensen S.L."/>
            <person name="Zaremba-Niedzwiedzka K."/>
            <person name="Martijn J."/>
            <person name="Lind A.E."/>
            <person name="van Eijk R."/>
            <person name="Schleper C."/>
            <person name="Guy L."/>
            <person name="Ettema T.J."/>
        </authorList>
    </citation>
    <scope>NUCLEOTIDE SEQUENCE</scope>
</reference>
<dbReference type="EMBL" id="LAZR01014739">
    <property type="protein sequence ID" value="KKM16148.1"/>
    <property type="molecule type" value="Genomic_DNA"/>
</dbReference>
<proteinExistence type="predicted"/>
<evidence type="ECO:0000313" key="1">
    <source>
        <dbReference type="EMBL" id="KKM16148.1"/>
    </source>
</evidence>
<sequence length="62" mass="7021">MEKLINDRKLFAVLGDITDELAGFNDEIDPLIHAADLVRLTRGKDSIKDPMVRFEETFGCLN</sequence>
<name>A0A0F9K210_9ZZZZ</name>
<organism evidence="1">
    <name type="scientific">marine sediment metagenome</name>
    <dbReference type="NCBI Taxonomy" id="412755"/>
    <lineage>
        <taxon>unclassified sequences</taxon>
        <taxon>metagenomes</taxon>
        <taxon>ecological metagenomes</taxon>
    </lineage>
</organism>
<gene>
    <name evidence="1" type="ORF">LCGC14_1688760</name>
</gene>
<protein>
    <submittedName>
        <fullName evidence="1">Uncharacterized protein</fullName>
    </submittedName>
</protein>
<comment type="caution">
    <text evidence="1">The sequence shown here is derived from an EMBL/GenBank/DDBJ whole genome shotgun (WGS) entry which is preliminary data.</text>
</comment>
<accession>A0A0F9K210</accession>
<dbReference type="AlphaFoldDB" id="A0A0F9K210"/>